<keyword evidence="1" id="KW-1133">Transmembrane helix</keyword>
<evidence type="ECO:0000256" key="1">
    <source>
        <dbReference type="SAM" id="Phobius"/>
    </source>
</evidence>
<evidence type="ECO:0000313" key="3">
    <source>
        <dbReference type="Proteomes" id="UP000266301"/>
    </source>
</evidence>
<dbReference type="Proteomes" id="UP000266301">
    <property type="component" value="Chromosome"/>
</dbReference>
<name>A0A386H437_9CLOT</name>
<protein>
    <submittedName>
        <fullName evidence="2">Uncharacterized protein</fullName>
    </submittedName>
</protein>
<dbReference type="AlphaFoldDB" id="A0A386H437"/>
<reference evidence="2 3" key="1">
    <citation type="journal article" date="2019" name="Int. J. Syst. Evol. Microbiol.">
        <title>Clostridium fermenticellae sp. nov., isolated from the mud in a fermentation cellar for the production of the Chinese liquor, baijiu.</title>
        <authorList>
            <person name="Xu P.X."/>
            <person name="Chai L.J."/>
            <person name="Qiu T."/>
            <person name="Zhang X.J."/>
            <person name="Lu Z.M."/>
            <person name="Xiao C."/>
            <person name="Wang S.T."/>
            <person name="Shen C.H."/>
            <person name="Shi J.S."/>
            <person name="Xu Z.H."/>
        </authorList>
    </citation>
    <scope>NUCLEOTIDE SEQUENCE [LARGE SCALE GENOMIC DNA]</scope>
    <source>
        <strain evidence="2 3">JN500901</strain>
    </source>
</reference>
<evidence type="ECO:0000313" key="2">
    <source>
        <dbReference type="EMBL" id="AYD40328.1"/>
    </source>
</evidence>
<accession>A0A386H437</accession>
<keyword evidence="1" id="KW-0812">Transmembrane</keyword>
<dbReference type="RefSeq" id="WP_119971891.1">
    <property type="nucleotide sequence ID" value="NZ_CP032416.1"/>
</dbReference>
<keyword evidence="3" id="KW-1185">Reference proteome</keyword>
<sequence>MDIVYKKFLTVLKVIIALILINIFIKVFPVLVVVGIAGWGIVKLIKYIKNSNKNFINNTKQKVSNTTKDDDFDLNGKKVVDVEYEDICSDEKNTIN</sequence>
<dbReference type="EMBL" id="CP032416">
    <property type="protein sequence ID" value="AYD40328.1"/>
    <property type="molecule type" value="Genomic_DNA"/>
</dbReference>
<proteinExistence type="predicted"/>
<feature type="transmembrane region" description="Helical" evidence="1">
    <location>
        <begin position="15"/>
        <end position="42"/>
    </location>
</feature>
<organism evidence="2 3">
    <name type="scientific">Clostridium fermenticellae</name>
    <dbReference type="NCBI Taxonomy" id="2068654"/>
    <lineage>
        <taxon>Bacteria</taxon>
        <taxon>Bacillati</taxon>
        <taxon>Bacillota</taxon>
        <taxon>Clostridia</taxon>
        <taxon>Eubacteriales</taxon>
        <taxon>Clostridiaceae</taxon>
        <taxon>Clostridium</taxon>
    </lineage>
</organism>
<gene>
    <name evidence="2" type="ORF">D4Z93_07245</name>
</gene>
<dbReference type="KEGG" id="cfer:D4Z93_07245"/>
<keyword evidence="1" id="KW-0472">Membrane</keyword>